<proteinExistence type="predicted"/>
<accession>A0A0V0I6E1</accession>
<reference evidence="1" key="1">
    <citation type="submission" date="2015-12" db="EMBL/GenBank/DDBJ databases">
        <title>Gene expression during late stages of embryo sac development: a critical building block for successful pollen-pistil interactions.</title>
        <authorList>
            <person name="Liu Y."/>
            <person name="Joly V."/>
            <person name="Sabar M."/>
            <person name="Matton D.P."/>
        </authorList>
    </citation>
    <scope>NUCLEOTIDE SEQUENCE</scope>
</reference>
<sequence>MPLLYKMKIKNHHQWVIFHLVRVWIPQPYSQHEVHRLEIGDSYCDYCHMRGHTREQCFKLKFCDHCKSRGHLRETCYQLIGYPADFKGKKKVNVVTRNGHSRELPQSQLSSGHGKQFEQSQLIQGNNIPKFFSPDQCAQIEQLLRKSSFGEASASMARTNVNIAGNVTGNTGSVQLPTGETSKVSSIGTCQLDGQILCFSGPAHWECEGDW</sequence>
<dbReference type="AlphaFoldDB" id="A0A0V0I6E1"/>
<dbReference type="EMBL" id="GEDG01010352">
    <property type="protein sequence ID" value="JAP28220.1"/>
    <property type="molecule type" value="Transcribed_RNA"/>
</dbReference>
<organism evidence="1">
    <name type="scientific">Solanum chacoense</name>
    <name type="common">Chaco potato</name>
    <dbReference type="NCBI Taxonomy" id="4108"/>
    <lineage>
        <taxon>Eukaryota</taxon>
        <taxon>Viridiplantae</taxon>
        <taxon>Streptophyta</taxon>
        <taxon>Embryophyta</taxon>
        <taxon>Tracheophyta</taxon>
        <taxon>Spermatophyta</taxon>
        <taxon>Magnoliopsida</taxon>
        <taxon>eudicotyledons</taxon>
        <taxon>Gunneridae</taxon>
        <taxon>Pentapetalae</taxon>
        <taxon>asterids</taxon>
        <taxon>lamiids</taxon>
        <taxon>Solanales</taxon>
        <taxon>Solanaceae</taxon>
        <taxon>Solanoideae</taxon>
        <taxon>Solaneae</taxon>
        <taxon>Solanum</taxon>
    </lineage>
</organism>
<dbReference type="PANTHER" id="PTHR34222">
    <property type="entry name" value="GAG_PRE-INTEGRS DOMAIN-CONTAINING PROTEIN"/>
    <property type="match status" value="1"/>
</dbReference>
<evidence type="ECO:0000313" key="1">
    <source>
        <dbReference type="EMBL" id="JAP28220.1"/>
    </source>
</evidence>
<name>A0A0V0I6E1_SOLCH</name>
<dbReference type="PANTHER" id="PTHR34222:SF87">
    <property type="entry name" value="CCHC-TYPE DOMAIN-CONTAINING PROTEIN"/>
    <property type="match status" value="1"/>
</dbReference>
<protein>
    <submittedName>
        <fullName evidence="1">Putative ovule protein</fullName>
    </submittedName>
</protein>